<protein>
    <recommendedName>
        <fullName evidence="3">DUF4275 domain-containing protein</fullName>
    </recommendedName>
</protein>
<evidence type="ECO:0000313" key="2">
    <source>
        <dbReference type="Proteomes" id="UP000075531"/>
    </source>
</evidence>
<comment type="caution">
    <text evidence="1">The sequence shown here is derived from an EMBL/GenBank/DDBJ whole genome shotgun (WGS) entry which is preliminary data.</text>
</comment>
<reference evidence="1 2" key="1">
    <citation type="submission" date="2016-02" db="EMBL/GenBank/DDBJ databases">
        <title>Genome sequence of Clostridium tepidiprofundi DSM 19306.</title>
        <authorList>
            <person name="Poehlein A."/>
            <person name="Daniel R."/>
        </authorList>
    </citation>
    <scope>NUCLEOTIDE SEQUENCE [LARGE SCALE GENOMIC DNA]</scope>
    <source>
        <strain evidence="1 2">DSM 19306</strain>
    </source>
</reference>
<dbReference type="Proteomes" id="UP000075531">
    <property type="component" value="Unassembled WGS sequence"/>
</dbReference>
<accession>A0A151AR00</accession>
<proteinExistence type="predicted"/>
<dbReference type="AlphaFoldDB" id="A0A151AR00"/>
<dbReference type="EMBL" id="LTBA01000081">
    <property type="protein sequence ID" value="KYH30056.1"/>
    <property type="molecule type" value="Genomic_DNA"/>
</dbReference>
<evidence type="ECO:0000313" key="1">
    <source>
        <dbReference type="EMBL" id="KYH30056.1"/>
    </source>
</evidence>
<sequence length="143" mass="17079">MQLIDILKSKKVKVIEIPKWGTFLRKQWEDNFANHLRLEEKKAIHLFDDDGFCGFLWHIFSYEKRECLKGEKAEQAFDNMKKSACYVFFQHTDDVLILEDAAKFNSNDLLDESDVYVVDKEFNWTYVKTHETGYCGPYFSRRM</sequence>
<keyword evidence="2" id="KW-1185">Reference proteome</keyword>
<dbReference type="Pfam" id="PF14101">
    <property type="entry name" value="DUF4275"/>
    <property type="match status" value="1"/>
</dbReference>
<organism evidence="1 2">
    <name type="scientific">Clostridium tepidiprofundi DSM 19306</name>
    <dbReference type="NCBI Taxonomy" id="1121338"/>
    <lineage>
        <taxon>Bacteria</taxon>
        <taxon>Bacillati</taxon>
        <taxon>Bacillota</taxon>
        <taxon>Clostridia</taxon>
        <taxon>Eubacteriales</taxon>
        <taxon>Clostridiaceae</taxon>
        <taxon>Clostridium</taxon>
    </lineage>
</organism>
<name>A0A151AR00_9CLOT</name>
<gene>
    <name evidence="1" type="ORF">CLTEP_26820</name>
</gene>
<dbReference type="PATRIC" id="fig|1121338.3.peg.2801"/>
<dbReference type="OrthoDB" id="1711074at2"/>
<dbReference type="InterPro" id="IPR025454">
    <property type="entry name" value="DUF4275"/>
</dbReference>
<evidence type="ECO:0008006" key="3">
    <source>
        <dbReference type="Google" id="ProtNLM"/>
    </source>
</evidence>
<dbReference type="RefSeq" id="WP_066827483.1">
    <property type="nucleotide sequence ID" value="NZ_LTBA01000081.1"/>
</dbReference>